<sequence>MGGWVNCSALGTDGVFTSGAIGSGVTAGASAMAGACVGAGSSGIAGCSAVLAEAPEVVAAMVSLSAGVASSGRSLRTEAKPAVTRSINARALTNSSGLKSTMMEPLDPNLPDALLWFHLTHCLQRYVTESV</sequence>
<comment type="caution">
    <text evidence="1">The sequence shown here is derived from an EMBL/GenBank/DDBJ whole genome shotgun (WGS) entry which is preliminary data.</text>
</comment>
<gene>
    <name evidence="1" type="ORF">HLUCCX14_01410</name>
</gene>
<dbReference type="AlphaFoldDB" id="A0A0P7YL07"/>
<dbReference type="Proteomes" id="UP000050416">
    <property type="component" value="Unassembled WGS sequence"/>
</dbReference>
<reference evidence="1 2" key="1">
    <citation type="submission" date="2015-09" db="EMBL/GenBank/DDBJ databases">
        <title>Identification and resolution of microdiversity through metagenomic sequencing of parallel consortia.</title>
        <authorList>
            <person name="Nelson W.C."/>
            <person name="Romine M.F."/>
            <person name="Lindemann S.R."/>
        </authorList>
    </citation>
    <scope>NUCLEOTIDE SEQUENCE [LARGE SCALE GENOMIC DNA]</scope>
    <source>
        <strain evidence="1">HL-55</strain>
    </source>
</reference>
<protein>
    <submittedName>
        <fullName evidence="1">Uncharacterized protein</fullName>
    </submittedName>
</protein>
<evidence type="ECO:0000313" key="1">
    <source>
        <dbReference type="EMBL" id="KPQ30238.1"/>
    </source>
</evidence>
<evidence type="ECO:0000313" key="2">
    <source>
        <dbReference type="Proteomes" id="UP000050416"/>
    </source>
</evidence>
<proteinExistence type="predicted"/>
<organism evidence="1 2">
    <name type="scientific">Marinobacter excellens HL-55</name>
    <dbReference type="NCBI Taxonomy" id="1305731"/>
    <lineage>
        <taxon>Bacteria</taxon>
        <taxon>Pseudomonadati</taxon>
        <taxon>Pseudomonadota</taxon>
        <taxon>Gammaproteobacteria</taxon>
        <taxon>Pseudomonadales</taxon>
        <taxon>Marinobacteraceae</taxon>
        <taxon>Marinobacter</taxon>
    </lineage>
</organism>
<name>A0A0P7YL07_9GAMM</name>
<accession>A0A0P7YL07</accession>
<dbReference type="EMBL" id="LJZQ01000002">
    <property type="protein sequence ID" value="KPQ30238.1"/>
    <property type="molecule type" value="Genomic_DNA"/>
</dbReference>